<gene>
    <name evidence="10" type="ORF">SDC9_07999</name>
</gene>
<dbReference type="GO" id="GO:0015627">
    <property type="term" value="C:type II protein secretion system complex"/>
    <property type="evidence" value="ECO:0007669"/>
    <property type="project" value="InterPro"/>
</dbReference>
<sequence>MKILKNKNQKGFTLIEAMVAMIIVVMAVIGPLSLIVNSINNIRQERNRIAAAFLAEEMVENFRAHRDNFVLACKNISYNFSEDGLTIDSATCNFLGANLPVDKVLLQVSGSSPNSIAWNLFLRNVTPIFNTNLYLDNNSFFNTLTIPPSSASDCATLKYSALYGGYNCSQGGPGDFKRTTRLTKISDSSLRIEVEVYYAPKRFVKVVDYIYER</sequence>
<name>A0A644T6H6_9ZZZZ</name>
<comment type="subcellular location">
    <subcellularLocation>
        <location evidence="1">Cell inner membrane</location>
        <topology evidence="1">Single-pass membrane protein</topology>
    </subcellularLocation>
</comment>
<keyword evidence="4" id="KW-0488">Methylation</keyword>
<reference evidence="10" key="1">
    <citation type="submission" date="2019-08" db="EMBL/GenBank/DDBJ databases">
        <authorList>
            <person name="Kucharzyk K."/>
            <person name="Murdoch R.W."/>
            <person name="Higgins S."/>
            <person name="Loffler F."/>
        </authorList>
    </citation>
    <scope>NUCLEOTIDE SEQUENCE</scope>
</reference>
<dbReference type="InterPro" id="IPR012902">
    <property type="entry name" value="N_methyl_site"/>
</dbReference>
<dbReference type="InterPro" id="IPR010052">
    <property type="entry name" value="T2SS_protein-GspI"/>
</dbReference>
<keyword evidence="8 9" id="KW-0472">Membrane</keyword>
<evidence type="ECO:0000256" key="8">
    <source>
        <dbReference type="ARBA" id="ARBA00023136"/>
    </source>
</evidence>
<keyword evidence="7 9" id="KW-1133">Transmembrane helix</keyword>
<evidence type="ECO:0000313" key="10">
    <source>
        <dbReference type="EMBL" id="MPL62379.1"/>
    </source>
</evidence>
<keyword evidence="5" id="KW-0997">Cell inner membrane</keyword>
<dbReference type="Pfam" id="PF07963">
    <property type="entry name" value="N_methyl"/>
    <property type="match status" value="1"/>
</dbReference>
<evidence type="ECO:0000256" key="3">
    <source>
        <dbReference type="ARBA" id="ARBA00022475"/>
    </source>
</evidence>
<evidence type="ECO:0000256" key="9">
    <source>
        <dbReference type="SAM" id="Phobius"/>
    </source>
</evidence>
<evidence type="ECO:0000256" key="7">
    <source>
        <dbReference type="ARBA" id="ARBA00022989"/>
    </source>
</evidence>
<proteinExistence type="inferred from homology"/>
<dbReference type="AlphaFoldDB" id="A0A644T6H6"/>
<dbReference type="NCBIfam" id="TIGR02532">
    <property type="entry name" value="IV_pilin_GFxxxE"/>
    <property type="match status" value="1"/>
</dbReference>
<keyword evidence="6 9" id="KW-0812">Transmembrane</keyword>
<evidence type="ECO:0000256" key="4">
    <source>
        <dbReference type="ARBA" id="ARBA00022481"/>
    </source>
</evidence>
<evidence type="ECO:0000256" key="5">
    <source>
        <dbReference type="ARBA" id="ARBA00022519"/>
    </source>
</evidence>
<evidence type="ECO:0000256" key="1">
    <source>
        <dbReference type="ARBA" id="ARBA00004377"/>
    </source>
</evidence>
<accession>A0A644T6H6</accession>
<dbReference type="GO" id="GO:0015628">
    <property type="term" value="P:protein secretion by the type II secretion system"/>
    <property type="evidence" value="ECO:0007669"/>
    <property type="project" value="InterPro"/>
</dbReference>
<dbReference type="PANTHER" id="PTHR38779">
    <property type="entry name" value="TYPE II SECRETION SYSTEM PROTEIN I-RELATED"/>
    <property type="match status" value="1"/>
</dbReference>
<protein>
    <recommendedName>
        <fullName evidence="11">Prepilin-type N-terminal cleavage/methylation domain-containing protein</fullName>
    </recommendedName>
</protein>
<comment type="caution">
    <text evidence="10">The sequence shown here is derived from an EMBL/GenBank/DDBJ whole genome shotgun (WGS) entry which is preliminary data.</text>
</comment>
<evidence type="ECO:0000256" key="6">
    <source>
        <dbReference type="ARBA" id="ARBA00022692"/>
    </source>
</evidence>
<dbReference type="EMBL" id="VSSQ01000017">
    <property type="protein sequence ID" value="MPL62379.1"/>
    <property type="molecule type" value="Genomic_DNA"/>
</dbReference>
<dbReference type="PANTHER" id="PTHR38779:SF2">
    <property type="entry name" value="TYPE II SECRETION SYSTEM PROTEIN I-RELATED"/>
    <property type="match status" value="1"/>
</dbReference>
<feature type="transmembrane region" description="Helical" evidence="9">
    <location>
        <begin position="12"/>
        <end position="36"/>
    </location>
</feature>
<evidence type="ECO:0008006" key="11">
    <source>
        <dbReference type="Google" id="ProtNLM"/>
    </source>
</evidence>
<evidence type="ECO:0000256" key="2">
    <source>
        <dbReference type="ARBA" id="ARBA00008358"/>
    </source>
</evidence>
<organism evidence="10">
    <name type="scientific">bioreactor metagenome</name>
    <dbReference type="NCBI Taxonomy" id="1076179"/>
    <lineage>
        <taxon>unclassified sequences</taxon>
        <taxon>metagenomes</taxon>
        <taxon>ecological metagenomes</taxon>
    </lineage>
</organism>
<keyword evidence="3" id="KW-1003">Cell membrane</keyword>
<dbReference type="GO" id="GO:0005886">
    <property type="term" value="C:plasma membrane"/>
    <property type="evidence" value="ECO:0007669"/>
    <property type="project" value="UniProtKB-SubCell"/>
</dbReference>
<comment type="similarity">
    <text evidence="2">Belongs to the GSP I family.</text>
</comment>